<feature type="transmembrane region" description="Helical" evidence="1">
    <location>
        <begin position="12"/>
        <end position="34"/>
    </location>
</feature>
<feature type="transmembrane region" description="Helical" evidence="1">
    <location>
        <begin position="54"/>
        <end position="73"/>
    </location>
</feature>
<evidence type="ECO:0008006" key="3">
    <source>
        <dbReference type="Google" id="ProtNLM"/>
    </source>
</evidence>
<dbReference type="AlphaFoldDB" id="A0A7C5Y6X0"/>
<proteinExistence type="predicted"/>
<protein>
    <recommendedName>
        <fullName evidence="3">DUF2905 domain-containing protein</fullName>
    </recommendedName>
</protein>
<dbReference type="EMBL" id="DRXS01000052">
    <property type="protein sequence ID" value="HHR40379.1"/>
    <property type="molecule type" value="Genomic_DNA"/>
</dbReference>
<evidence type="ECO:0000256" key="1">
    <source>
        <dbReference type="SAM" id="Phobius"/>
    </source>
</evidence>
<accession>A0A7C5Y6X0</accession>
<reference evidence="2" key="1">
    <citation type="journal article" date="2020" name="mSystems">
        <title>Genome- and Community-Level Interaction Insights into Carbon Utilization and Element Cycling Functions of Hydrothermarchaeota in Hydrothermal Sediment.</title>
        <authorList>
            <person name="Zhou Z."/>
            <person name="Liu Y."/>
            <person name="Xu W."/>
            <person name="Pan J."/>
            <person name="Luo Z.H."/>
            <person name="Li M."/>
        </authorList>
    </citation>
    <scope>NUCLEOTIDE SEQUENCE [LARGE SCALE GENOMIC DNA]</scope>
    <source>
        <strain evidence="2">SpSt-1084</strain>
    </source>
</reference>
<gene>
    <name evidence="2" type="ORF">ENM42_00960</name>
</gene>
<keyword evidence="1" id="KW-0812">Transmembrane</keyword>
<sequence length="77" mass="8707">MMHQDLFSGWAIMLGLLLIIVGATLIAIPFLARYFTDLEKVHPLLLIGFRVDGIFVGTSPILILILLLVFLLLRFRL</sequence>
<keyword evidence="1" id="KW-0472">Membrane</keyword>
<keyword evidence="1" id="KW-1133">Transmembrane helix</keyword>
<evidence type="ECO:0000313" key="2">
    <source>
        <dbReference type="EMBL" id="HHR40379.1"/>
    </source>
</evidence>
<name>A0A7C5Y6X0_CALS0</name>
<comment type="caution">
    <text evidence="2">The sequence shown here is derived from an EMBL/GenBank/DDBJ whole genome shotgun (WGS) entry which is preliminary data.</text>
</comment>
<organism evidence="2">
    <name type="scientific">Caldiarchaeum subterraneum</name>
    <dbReference type="NCBI Taxonomy" id="311458"/>
    <lineage>
        <taxon>Archaea</taxon>
        <taxon>Nitrososphaerota</taxon>
        <taxon>Candidatus Caldarchaeales</taxon>
        <taxon>Candidatus Caldarchaeaceae</taxon>
        <taxon>Candidatus Caldarchaeum</taxon>
    </lineage>
</organism>